<dbReference type="PANTHER" id="PTHR13678">
    <property type="entry name" value="VACUOLAR PROTEIN SORTING-ASSOCIATED PROTEIN 37"/>
    <property type="match status" value="1"/>
</dbReference>
<dbReference type="InterPro" id="IPR037202">
    <property type="entry name" value="ESCRT_assembly_dom"/>
</dbReference>
<evidence type="ECO:0000256" key="4">
    <source>
        <dbReference type="ARBA" id="ARBA00022753"/>
    </source>
</evidence>
<evidence type="ECO:0000313" key="9">
    <source>
        <dbReference type="Proteomes" id="UP000886523"/>
    </source>
</evidence>
<comment type="similarity">
    <text evidence="2">Belongs to the VPS37 family.</text>
</comment>
<dbReference type="GO" id="GO:0043162">
    <property type="term" value="P:ubiquitin-dependent protein catabolic process via the multivesicular body sorting pathway"/>
    <property type="evidence" value="ECO:0007669"/>
    <property type="project" value="UniProtKB-ARBA"/>
</dbReference>
<dbReference type="PANTHER" id="PTHR13678:SF2">
    <property type="entry name" value="VACUOLAR PROTEIN SORTING-ASSOCIATED PROTEIN 37A"/>
    <property type="match status" value="1"/>
</dbReference>
<proteinExistence type="inferred from homology"/>
<keyword evidence="4" id="KW-0967">Endosome</keyword>
<dbReference type="OrthoDB" id="10260857at2759"/>
<comment type="caution">
    <text evidence="8">The sequence shown here is derived from an EMBL/GenBank/DDBJ whole genome shotgun (WGS) entry which is preliminary data.</text>
</comment>
<protein>
    <recommendedName>
        <fullName evidence="7">VPS37 C-terminal domain-containing protein</fullName>
    </recommendedName>
</protein>
<keyword evidence="9" id="KW-1185">Reference proteome</keyword>
<feature type="domain" description="VPS37 C-terminal" evidence="7">
    <location>
        <begin position="87"/>
        <end position="177"/>
    </location>
</feature>
<gene>
    <name evidence="8" type="ORF">BS47DRAFT_1317503</name>
</gene>
<evidence type="ECO:0000256" key="3">
    <source>
        <dbReference type="ARBA" id="ARBA00022448"/>
    </source>
</evidence>
<dbReference type="GO" id="GO:0006623">
    <property type="term" value="P:protein targeting to vacuole"/>
    <property type="evidence" value="ECO:0007669"/>
    <property type="project" value="TreeGrafter"/>
</dbReference>
<dbReference type="GO" id="GO:0006612">
    <property type="term" value="P:protein targeting to membrane"/>
    <property type="evidence" value="ECO:0007669"/>
    <property type="project" value="TreeGrafter"/>
</dbReference>
<organism evidence="8 9">
    <name type="scientific">Hydnum rufescens UP504</name>
    <dbReference type="NCBI Taxonomy" id="1448309"/>
    <lineage>
        <taxon>Eukaryota</taxon>
        <taxon>Fungi</taxon>
        <taxon>Dikarya</taxon>
        <taxon>Basidiomycota</taxon>
        <taxon>Agaricomycotina</taxon>
        <taxon>Agaricomycetes</taxon>
        <taxon>Cantharellales</taxon>
        <taxon>Hydnaceae</taxon>
        <taxon>Hydnum</taxon>
    </lineage>
</organism>
<keyword evidence="5 6" id="KW-0653">Protein transport</keyword>
<comment type="subcellular location">
    <subcellularLocation>
        <location evidence="1">Endosome</location>
    </subcellularLocation>
</comment>
<dbReference type="AlphaFoldDB" id="A0A9P6AWS0"/>
<dbReference type="InterPro" id="IPR029012">
    <property type="entry name" value="Helix_hairpin_bin_sf"/>
</dbReference>
<sequence>MSMPQLFHDFPELSSLSREDLEELISDPAFFHATFHSLPAVKALLHAQTELGMANESIAKRNLALQDHVYRLRAETQDAFSEAKALQVRQKEVEREQRELYQRYSPSFLLLRLRHSTTAQDDLSESLASSFVRSQPLQPGDVVDEFIRQFKDLRKTYHKRKIWSEQWAADKVAWRDD</sequence>
<name>A0A9P6AWS0_9AGAM</name>
<evidence type="ECO:0000256" key="1">
    <source>
        <dbReference type="ARBA" id="ARBA00004177"/>
    </source>
</evidence>
<dbReference type="Pfam" id="PF07200">
    <property type="entry name" value="Mod_r"/>
    <property type="match status" value="1"/>
</dbReference>
<dbReference type="GO" id="GO:0000813">
    <property type="term" value="C:ESCRT I complex"/>
    <property type="evidence" value="ECO:0007669"/>
    <property type="project" value="TreeGrafter"/>
</dbReference>
<evidence type="ECO:0000256" key="5">
    <source>
        <dbReference type="ARBA" id="ARBA00022927"/>
    </source>
</evidence>
<dbReference type="Gene3D" id="1.10.287.660">
    <property type="entry name" value="Helix hairpin bin"/>
    <property type="match status" value="1"/>
</dbReference>
<accession>A0A9P6AWS0</accession>
<dbReference type="PROSITE" id="PS51314">
    <property type="entry name" value="VPS37_C"/>
    <property type="match status" value="1"/>
</dbReference>
<keyword evidence="3 6" id="KW-0813">Transport</keyword>
<evidence type="ECO:0000256" key="2">
    <source>
        <dbReference type="ARBA" id="ARBA00007617"/>
    </source>
</evidence>
<evidence type="ECO:0000259" key="7">
    <source>
        <dbReference type="PROSITE" id="PS51314"/>
    </source>
</evidence>
<dbReference type="Proteomes" id="UP000886523">
    <property type="component" value="Unassembled WGS sequence"/>
</dbReference>
<evidence type="ECO:0000313" key="8">
    <source>
        <dbReference type="EMBL" id="KAF9513438.1"/>
    </source>
</evidence>
<dbReference type="InterPro" id="IPR009851">
    <property type="entry name" value="Mod_r"/>
</dbReference>
<dbReference type="SUPFAM" id="SSF140111">
    <property type="entry name" value="Endosomal sorting complex assembly domain"/>
    <property type="match status" value="1"/>
</dbReference>
<reference evidence="8" key="1">
    <citation type="journal article" date="2020" name="Nat. Commun.">
        <title>Large-scale genome sequencing of mycorrhizal fungi provides insights into the early evolution of symbiotic traits.</title>
        <authorList>
            <person name="Miyauchi S."/>
            <person name="Kiss E."/>
            <person name="Kuo A."/>
            <person name="Drula E."/>
            <person name="Kohler A."/>
            <person name="Sanchez-Garcia M."/>
            <person name="Morin E."/>
            <person name="Andreopoulos B."/>
            <person name="Barry K.W."/>
            <person name="Bonito G."/>
            <person name="Buee M."/>
            <person name="Carver A."/>
            <person name="Chen C."/>
            <person name="Cichocki N."/>
            <person name="Clum A."/>
            <person name="Culley D."/>
            <person name="Crous P.W."/>
            <person name="Fauchery L."/>
            <person name="Girlanda M."/>
            <person name="Hayes R.D."/>
            <person name="Keri Z."/>
            <person name="LaButti K."/>
            <person name="Lipzen A."/>
            <person name="Lombard V."/>
            <person name="Magnuson J."/>
            <person name="Maillard F."/>
            <person name="Murat C."/>
            <person name="Nolan M."/>
            <person name="Ohm R.A."/>
            <person name="Pangilinan J."/>
            <person name="Pereira M.F."/>
            <person name="Perotto S."/>
            <person name="Peter M."/>
            <person name="Pfister S."/>
            <person name="Riley R."/>
            <person name="Sitrit Y."/>
            <person name="Stielow J.B."/>
            <person name="Szollosi G."/>
            <person name="Zifcakova L."/>
            <person name="Stursova M."/>
            <person name="Spatafora J.W."/>
            <person name="Tedersoo L."/>
            <person name="Vaario L.M."/>
            <person name="Yamada A."/>
            <person name="Yan M."/>
            <person name="Wang P."/>
            <person name="Xu J."/>
            <person name="Bruns T."/>
            <person name="Baldrian P."/>
            <person name="Vilgalys R."/>
            <person name="Dunand C."/>
            <person name="Henrissat B."/>
            <person name="Grigoriev I.V."/>
            <person name="Hibbett D."/>
            <person name="Nagy L.G."/>
            <person name="Martin F.M."/>
        </authorList>
    </citation>
    <scope>NUCLEOTIDE SEQUENCE</scope>
    <source>
        <strain evidence="8">UP504</strain>
    </source>
</reference>
<dbReference type="EMBL" id="MU128972">
    <property type="protein sequence ID" value="KAF9513438.1"/>
    <property type="molecule type" value="Genomic_DNA"/>
</dbReference>
<evidence type="ECO:0000256" key="6">
    <source>
        <dbReference type="PROSITE-ProRule" id="PRU00646"/>
    </source>
</evidence>